<proteinExistence type="predicted"/>
<dbReference type="Proteomes" id="UP000178930">
    <property type="component" value="Unassembled WGS sequence"/>
</dbReference>
<dbReference type="AlphaFoldDB" id="A0A1G1XWN6"/>
<gene>
    <name evidence="2" type="ORF">A2729_01590</name>
</gene>
<dbReference type="InterPro" id="IPR043993">
    <property type="entry name" value="T4SS_pilin"/>
</dbReference>
<comment type="caution">
    <text evidence="2">The sequence shown here is derived from an EMBL/GenBank/DDBJ whole genome shotgun (WGS) entry which is preliminary data.</text>
</comment>
<keyword evidence="1" id="KW-0472">Membrane</keyword>
<evidence type="ECO:0000256" key="1">
    <source>
        <dbReference type="SAM" id="Phobius"/>
    </source>
</evidence>
<evidence type="ECO:0000313" key="3">
    <source>
        <dbReference type="Proteomes" id="UP000178930"/>
    </source>
</evidence>
<protein>
    <submittedName>
        <fullName evidence="2">Uncharacterized protein</fullName>
    </submittedName>
</protein>
<keyword evidence="1" id="KW-1133">Transmembrane helix</keyword>
<keyword evidence="1" id="KW-0812">Transmembrane</keyword>
<evidence type="ECO:0000313" key="2">
    <source>
        <dbReference type="EMBL" id="OGY44505.1"/>
    </source>
</evidence>
<sequence>MFSKITKITFYLTVGVIIFFSFAPALFAQEKSWVETVIGQPLIPTACTKSDPSADPNACGLNEIFQTIVNFSKLILALTGSLALLMFMYGGVLWIIAAGNQDLIQKGKTALAAAAIGLIVILSAWVIVNFTIFALTGGDVGEVKIFGQDWFKQQTITSGGGSDETSASQPSPDKNYFIKDQAMKAIDQATAEKLCIAHCTNYPGDFAFITEVSLVSGIDYTCSCYRSEP</sequence>
<feature type="transmembrane region" description="Helical" evidence="1">
    <location>
        <begin position="110"/>
        <end position="135"/>
    </location>
</feature>
<name>A0A1G1XWN6_9BACT</name>
<feature type="transmembrane region" description="Helical" evidence="1">
    <location>
        <begin position="74"/>
        <end position="98"/>
    </location>
</feature>
<reference evidence="2 3" key="1">
    <citation type="journal article" date="2016" name="Nat. Commun.">
        <title>Thousands of microbial genomes shed light on interconnected biogeochemical processes in an aquifer system.</title>
        <authorList>
            <person name="Anantharaman K."/>
            <person name="Brown C.T."/>
            <person name="Hug L.A."/>
            <person name="Sharon I."/>
            <person name="Castelle C.J."/>
            <person name="Probst A.J."/>
            <person name="Thomas B.C."/>
            <person name="Singh A."/>
            <person name="Wilkins M.J."/>
            <person name="Karaoz U."/>
            <person name="Brodie E.L."/>
            <person name="Williams K.H."/>
            <person name="Hubbard S.S."/>
            <person name="Banfield J.F."/>
        </authorList>
    </citation>
    <scope>NUCLEOTIDE SEQUENCE [LARGE SCALE GENOMIC DNA]</scope>
</reference>
<dbReference type="Pfam" id="PF18895">
    <property type="entry name" value="T4SS_pilin"/>
    <property type="match status" value="1"/>
</dbReference>
<dbReference type="STRING" id="1797532.A2729_01590"/>
<organism evidence="2 3">
    <name type="scientific">Candidatus Buchananbacteria bacterium RIFCSPHIGHO2_01_FULL_39_14</name>
    <dbReference type="NCBI Taxonomy" id="1797532"/>
    <lineage>
        <taxon>Bacteria</taxon>
        <taxon>Candidatus Buchananiibacteriota</taxon>
    </lineage>
</organism>
<dbReference type="EMBL" id="MHIB01000015">
    <property type="protein sequence ID" value="OGY44505.1"/>
    <property type="molecule type" value="Genomic_DNA"/>
</dbReference>
<accession>A0A1G1XWN6</accession>
<feature type="transmembrane region" description="Helical" evidence="1">
    <location>
        <begin position="9"/>
        <end position="27"/>
    </location>
</feature>